<name>A0A2J6TKA9_9HELO</name>
<dbReference type="GO" id="GO:0046983">
    <property type="term" value="F:protein dimerization activity"/>
    <property type="evidence" value="ECO:0007669"/>
    <property type="project" value="InterPro"/>
</dbReference>
<dbReference type="GeneID" id="36590745"/>
<dbReference type="STRING" id="1095630.A0A2J6TKA9"/>
<dbReference type="GO" id="GO:0003677">
    <property type="term" value="F:DNA binding"/>
    <property type="evidence" value="ECO:0007669"/>
    <property type="project" value="InterPro"/>
</dbReference>
<dbReference type="RefSeq" id="XP_024740358.1">
    <property type="nucleotide sequence ID" value="XM_024882668.1"/>
</dbReference>
<proteinExistence type="predicted"/>
<keyword evidence="3" id="KW-1185">Reference proteome</keyword>
<dbReference type="Gene3D" id="3.80.10.10">
    <property type="entry name" value="Ribonuclease Inhibitor"/>
    <property type="match status" value="1"/>
</dbReference>
<gene>
    <name evidence="2" type="ORF">K444DRAFT_626540</name>
</gene>
<accession>A0A2J6TKA9</accession>
<organism evidence="2 3">
    <name type="scientific">Hyaloscypha bicolor E</name>
    <dbReference type="NCBI Taxonomy" id="1095630"/>
    <lineage>
        <taxon>Eukaryota</taxon>
        <taxon>Fungi</taxon>
        <taxon>Dikarya</taxon>
        <taxon>Ascomycota</taxon>
        <taxon>Pezizomycotina</taxon>
        <taxon>Leotiomycetes</taxon>
        <taxon>Helotiales</taxon>
        <taxon>Hyaloscyphaceae</taxon>
        <taxon>Hyaloscypha</taxon>
        <taxon>Hyaloscypha bicolor</taxon>
    </lineage>
</organism>
<evidence type="ECO:0000313" key="3">
    <source>
        <dbReference type="Proteomes" id="UP000235371"/>
    </source>
</evidence>
<dbReference type="AlphaFoldDB" id="A0A2J6TKA9"/>
<protein>
    <recommendedName>
        <fullName evidence="1">MADS-box domain-containing protein</fullName>
    </recommendedName>
</protein>
<dbReference type="EMBL" id="KZ613780">
    <property type="protein sequence ID" value="PMD63454.1"/>
    <property type="molecule type" value="Genomic_DNA"/>
</dbReference>
<sequence>MDSLPAELLNLILLWDIRMCRCEKNSILPLRLVCKAFDEILKPYVFKTIQLEFSRFLRQRRGAIEAKDWDEEGKIAKELQGHGSGLDVVWGHEAIWKLTMDREGLKRVGGCCEALYLDLMVVRDEEEITRLTNVFQGLIPKVPELVPLLASLRKYCMNESTFDETDFKELVENVLDATPNMRRLKLNLPFQVVGQQSRTATLLLATTMAALTKRPEEAKGLDTLVLDHVSDTTIIDICNNPMDLGNAIQAFSGLKHLVLSMKRQEARDARQVVFTKHLWFLIRKAIDLESLCLIGWNVKRDIATRTHLHGVSANVWNMRSLPFHVDESRTSSRLRFLELKRVDIDPRSLLNLVAESARSLKELYLNEVYLKVGDHNASSGTSLWLGHGDLRKTDDVVWVAQDLRKIEGLELDVLRATGLGYDEFDPETNPMHPNYDLVDYSGRNRPFDQRFVEAVLYFEDVIADDTPKPKVCSGSSGQDLPQIATVIPELTNLTSVLPPEYPEESPGPIFGELPQSEQLPLALPPLLQSEPATPAPVHQVQFNQTNAGGLYVESSQPEQHTLPPLNHLRKEKEYDAETFQRSHNTTSHFKRCIDGYFFNHNEQALKELQNIITVADRGMTLLSEEIDRARHGTGILPPLPL</sequence>
<evidence type="ECO:0000313" key="2">
    <source>
        <dbReference type="EMBL" id="PMD63454.1"/>
    </source>
</evidence>
<dbReference type="InParanoid" id="A0A2J6TKA9"/>
<dbReference type="InterPro" id="IPR032675">
    <property type="entry name" value="LRR_dom_sf"/>
</dbReference>
<dbReference type="Proteomes" id="UP000235371">
    <property type="component" value="Unassembled WGS sequence"/>
</dbReference>
<dbReference type="PROSITE" id="PS50066">
    <property type="entry name" value="MADS_BOX_2"/>
    <property type="match status" value="1"/>
</dbReference>
<evidence type="ECO:0000259" key="1">
    <source>
        <dbReference type="PROSITE" id="PS50066"/>
    </source>
</evidence>
<feature type="domain" description="MADS-box" evidence="1">
    <location>
        <begin position="254"/>
        <end position="292"/>
    </location>
</feature>
<reference evidence="2 3" key="1">
    <citation type="submission" date="2016-04" db="EMBL/GenBank/DDBJ databases">
        <title>A degradative enzymes factory behind the ericoid mycorrhizal symbiosis.</title>
        <authorList>
            <consortium name="DOE Joint Genome Institute"/>
            <person name="Martino E."/>
            <person name="Morin E."/>
            <person name="Grelet G."/>
            <person name="Kuo A."/>
            <person name="Kohler A."/>
            <person name="Daghino S."/>
            <person name="Barry K."/>
            <person name="Choi C."/>
            <person name="Cichocki N."/>
            <person name="Clum A."/>
            <person name="Copeland A."/>
            <person name="Hainaut M."/>
            <person name="Haridas S."/>
            <person name="Labutti K."/>
            <person name="Lindquist E."/>
            <person name="Lipzen A."/>
            <person name="Khouja H.-R."/>
            <person name="Murat C."/>
            <person name="Ohm R."/>
            <person name="Olson A."/>
            <person name="Spatafora J."/>
            <person name="Veneault-Fourrey C."/>
            <person name="Henrissat B."/>
            <person name="Grigoriev I."/>
            <person name="Martin F."/>
            <person name="Perotto S."/>
        </authorList>
    </citation>
    <scope>NUCLEOTIDE SEQUENCE [LARGE SCALE GENOMIC DNA]</scope>
    <source>
        <strain evidence="2 3">E</strain>
    </source>
</reference>
<dbReference type="OrthoDB" id="4798537at2759"/>
<dbReference type="InterPro" id="IPR002100">
    <property type="entry name" value="TF_MADSbox"/>
</dbReference>